<name>A0A4R0JS92_9ACTN</name>
<dbReference type="RefSeq" id="WP_131516010.1">
    <property type="nucleotide sequence ID" value="NZ_SJKD01000005.1"/>
</dbReference>
<dbReference type="Proteomes" id="UP000293342">
    <property type="component" value="Unassembled WGS sequence"/>
</dbReference>
<organism evidence="1 2">
    <name type="scientific">Kribbella capetownensis</name>
    <dbReference type="NCBI Taxonomy" id="1572659"/>
    <lineage>
        <taxon>Bacteria</taxon>
        <taxon>Bacillati</taxon>
        <taxon>Actinomycetota</taxon>
        <taxon>Actinomycetes</taxon>
        <taxon>Propionibacteriales</taxon>
        <taxon>Kribbellaceae</taxon>
        <taxon>Kribbella</taxon>
    </lineage>
</organism>
<reference evidence="1 2" key="1">
    <citation type="submission" date="2019-02" db="EMBL/GenBank/DDBJ databases">
        <title>Kribbella capetownensis sp. nov. and Kribbella speibonae sp. nov., isolated from soil.</title>
        <authorList>
            <person name="Curtis S.M."/>
            <person name="Norton I."/>
            <person name="Everest G.J."/>
            <person name="Meyers P.R."/>
        </authorList>
    </citation>
    <scope>NUCLEOTIDE SEQUENCE [LARGE SCALE GENOMIC DNA]</scope>
    <source>
        <strain evidence="1 2">YM53</strain>
    </source>
</reference>
<dbReference type="AlphaFoldDB" id="A0A4R0JS92"/>
<dbReference type="InterPro" id="IPR016181">
    <property type="entry name" value="Acyl_CoA_acyltransferase"/>
</dbReference>
<keyword evidence="2" id="KW-1185">Reference proteome</keyword>
<dbReference type="EMBL" id="SJKD01000005">
    <property type="protein sequence ID" value="TCC47956.1"/>
    <property type="molecule type" value="Genomic_DNA"/>
</dbReference>
<comment type="caution">
    <text evidence="1">The sequence shown here is derived from an EMBL/GenBank/DDBJ whole genome shotgun (WGS) entry which is preliminary data.</text>
</comment>
<sequence length="246" mass="27659">MSEIVITTLAARPEYLERMYEFADAWPAFMHNDPIGNAFMGQVPRHFPDQCIVATEDGELIAHGRSIPFVFPDEDRTDLPTGGWDRVLHWGFMDLRNGREPNVSSALEILIRPTHLGRGLSHEMLQAMRAAVKAKGHTALFAPVRPNAKTDAQLPMTEYIKQVREDGLPMDPWLRVHVKAGGTIVQVAPRSMVIAGSLAEWREWTGLPFDKTGDVIVPKALVPVHVDVEHDHAVYVEPNVWIRHDL</sequence>
<proteinExistence type="predicted"/>
<dbReference type="SUPFAM" id="SSF55729">
    <property type="entry name" value="Acyl-CoA N-acyltransferases (Nat)"/>
    <property type="match status" value="1"/>
</dbReference>
<accession>A0A4R0JS92</accession>
<protein>
    <submittedName>
        <fullName evidence="1">N-acetyltransferase</fullName>
    </submittedName>
</protein>
<keyword evidence="1" id="KW-0808">Transferase</keyword>
<dbReference type="Gene3D" id="3.40.630.30">
    <property type="match status" value="1"/>
</dbReference>
<gene>
    <name evidence="1" type="ORF">E0H75_24805</name>
</gene>
<evidence type="ECO:0000313" key="1">
    <source>
        <dbReference type="EMBL" id="TCC47956.1"/>
    </source>
</evidence>
<dbReference type="OrthoDB" id="342444at2"/>
<evidence type="ECO:0000313" key="2">
    <source>
        <dbReference type="Proteomes" id="UP000293342"/>
    </source>
</evidence>
<dbReference type="GO" id="GO:0016740">
    <property type="term" value="F:transferase activity"/>
    <property type="evidence" value="ECO:0007669"/>
    <property type="project" value="UniProtKB-KW"/>
</dbReference>